<dbReference type="Pfam" id="PF04404">
    <property type="entry name" value="ERF"/>
    <property type="match status" value="1"/>
</dbReference>
<evidence type="ECO:0000313" key="2">
    <source>
        <dbReference type="EMBL" id="MBN2909131.1"/>
    </source>
</evidence>
<sequence length="274" mass="30659">MKITDSIANISMALSKFQAAVTNPKKESVNPHFKSKYADLDSIINAIRPALNECDLAFIQNPVKDENGIGVYTILLHKSGEYIQFDPVYIPIKAETPHQVGAAMTYARRYSLGAALGIATDEDDDANSIQPMTGRETTQQAKRPVRQETKGHQAGQRAERNLNQWKQLAKANEHTQSEDSERKRFFAICAKKKITEKAQKALVFGFTGKESRKDVTNEEFKVISDFLEKATRQEIEKAINEAIESVKRQNTPDMSGISDEEIMNLLGDPDKQAV</sequence>
<keyword evidence="3" id="KW-1185">Reference proteome</keyword>
<dbReference type="EMBL" id="JAFHAP010000006">
    <property type="protein sequence ID" value="MBN2909131.1"/>
    <property type="molecule type" value="Genomic_DNA"/>
</dbReference>
<proteinExistence type="predicted"/>
<accession>A0ABS2WHZ3</accession>
<protein>
    <submittedName>
        <fullName evidence="2">ERF family protein</fullName>
    </submittedName>
</protein>
<evidence type="ECO:0000256" key="1">
    <source>
        <dbReference type="SAM" id="MobiDB-lite"/>
    </source>
</evidence>
<organism evidence="2 3">
    <name type="scientific">Polycladomyces zharkentensis</name>
    <dbReference type="NCBI Taxonomy" id="2807616"/>
    <lineage>
        <taxon>Bacteria</taxon>
        <taxon>Bacillati</taxon>
        <taxon>Bacillota</taxon>
        <taxon>Bacilli</taxon>
        <taxon>Bacillales</taxon>
        <taxon>Thermoactinomycetaceae</taxon>
        <taxon>Polycladomyces</taxon>
    </lineage>
</organism>
<dbReference type="Proteomes" id="UP001177120">
    <property type="component" value="Unassembled WGS sequence"/>
</dbReference>
<reference evidence="2" key="1">
    <citation type="journal article" date="2024" name="Int. J. Syst. Evol. Microbiol.">
        <title>Polycladomyces zharkentensis sp. nov., a novel thermophilic cellulose- and starch-degrading member of the Bacillota from a geothermal aquifer in Kazakhstan.</title>
        <authorList>
            <person name="Mashzhan A."/>
            <person name="Kistaubayeva A."/>
            <person name="Javier-Lopez R."/>
            <person name="Bissenova U."/>
            <person name="Bissenbay A."/>
            <person name="Birkeland N.K."/>
        </authorList>
    </citation>
    <scope>NUCLEOTIDE SEQUENCE</scope>
    <source>
        <strain evidence="2">ZKZ2T</strain>
    </source>
</reference>
<evidence type="ECO:0000313" key="3">
    <source>
        <dbReference type="Proteomes" id="UP001177120"/>
    </source>
</evidence>
<dbReference type="RefSeq" id="WP_205493839.1">
    <property type="nucleotide sequence ID" value="NZ_JAFHAP010000006.1"/>
</dbReference>
<gene>
    <name evidence="2" type="ORF">JQC72_06290</name>
</gene>
<feature type="compositionally biased region" description="Polar residues" evidence="1">
    <location>
        <begin position="127"/>
        <end position="141"/>
    </location>
</feature>
<feature type="region of interest" description="Disordered" evidence="1">
    <location>
        <begin position="124"/>
        <end position="159"/>
    </location>
</feature>
<dbReference type="InterPro" id="IPR007499">
    <property type="entry name" value="ERF_bacteria_virus"/>
</dbReference>
<name>A0ABS2WHZ3_9BACL</name>
<comment type="caution">
    <text evidence="2">The sequence shown here is derived from an EMBL/GenBank/DDBJ whole genome shotgun (WGS) entry which is preliminary data.</text>
</comment>